<accession>A0ABQ1JB37</accession>
<comment type="caution">
    <text evidence="2">The sequence shown here is derived from an EMBL/GenBank/DDBJ whole genome shotgun (WGS) entry which is preliminary data.</text>
</comment>
<protein>
    <submittedName>
        <fullName evidence="2">Uncharacterized protein</fullName>
    </submittedName>
</protein>
<feature type="signal peptide" evidence="1">
    <location>
        <begin position="1"/>
        <end position="20"/>
    </location>
</feature>
<name>A0ABQ1JB37_9PROT</name>
<evidence type="ECO:0000313" key="2">
    <source>
        <dbReference type="EMBL" id="GGB62297.1"/>
    </source>
</evidence>
<dbReference type="Proteomes" id="UP000628854">
    <property type="component" value="Unassembled WGS sequence"/>
</dbReference>
<proteinExistence type="predicted"/>
<dbReference type="EMBL" id="BMKF01000001">
    <property type="protein sequence ID" value="GGB62297.1"/>
    <property type="molecule type" value="Genomic_DNA"/>
</dbReference>
<keyword evidence="1" id="KW-0732">Signal</keyword>
<keyword evidence="3" id="KW-1185">Reference proteome</keyword>
<gene>
    <name evidence="2" type="ORF">GCM10011503_08660</name>
</gene>
<sequence length="107" mass="11555">MQTRIRALIVTMAIFSGAMAANADPAELTEVELTQVTEACEFGLPLIPVSSDYGYDTGEFALPISERDGEVHSALIISAAALQDIPECKAEIDALVRNDQRTDDRIS</sequence>
<organism evidence="2 3">
    <name type="scientific">Henriciella pelagia</name>
    <dbReference type="NCBI Taxonomy" id="1977912"/>
    <lineage>
        <taxon>Bacteria</taxon>
        <taxon>Pseudomonadati</taxon>
        <taxon>Pseudomonadota</taxon>
        <taxon>Alphaproteobacteria</taxon>
        <taxon>Hyphomonadales</taxon>
        <taxon>Hyphomonadaceae</taxon>
        <taxon>Henriciella</taxon>
    </lineage>
</organism>
<dbReference type="RefSeq" id="WP_143434607.1">
    <property type="nucleotide sequence ID" value="NZ_BMKF01000001.1"/>
</dbReference>
<feature type="chain" id="PRO_5045949102" evidence="1">
    <location>
        <begin position="21"/>
        <end position="107"/>
    </location>
</feature>
<evidence type="ECO:0000256" key="1">
    <source>
        <dbReference type="SAM" id="SignalP"/>
    </source>
</evidence>
<reference evidence="3" key="1">
    <citation type="journal article" date="2019" name="Int. J. Syst. Evol. Microbiol.">
        <title>The Global Catalogue of Microorganisms (GCM) 10K type strain sequencing project: providing services to taxonomists for standard genome sequencing and annotation.</title>
        <authorList>
            <consortium name="The Broad Institute Genomics Platform"/>
            <consortium name="The Broad Institute Genome Sequencing Center for Infectious Disease"/>
            <person name="Wu L."/>
            <person name="Ma J."/>
        </authorList>
    </citation>
    <scope>NUCLEOTIDE SEQUENCE [LARGE SCALE GENOMIC DNA]</scope>
    <source>
        <strain evidence="3">CGMCC 1.15928</strain>
    </source>
</reference>
<evidence type="ECO:0000313" key="3">
    <source>
        <dbReference type="Proteomes" id="UP000628854"/>
    </source>
</evidence>